<feature type="compositionally biased region" description="Low complexity" evidence="1">
    <location>
        <begin position="185"/>
        <end position="196"/>
    </location>
</feature>
<reference evidence="3 4" key="1">
    <citation type="journal article" date="2010" name="Nature">
        <title>The Ectocarpus genome and the independent evolution of multicellularity in brown algae.</title>
        <authorList>
            <person name="Cock J.M."/>
            <person name="Sterck L."/>
            <person name="Rouze P."/>
            <person name="Scornet D."/>
            <person name="Allen A.E."/>
            <person name="Amoutzias G."/>
            <person name="Anthouard V."/>
            <person name="Artiguenave F."/>
            <person name="Aury J.M."/>
            <person name="Badger J.H."/>
            <person name="Beszteri B."/>
            <person name="Billiau K."/>
            <person name="Bonnet E."/>
            <person name="Bothwell J.H."/>
            <person name="Bowler C."/>
            <person name="Boyen C."/>
            <person name="Brownlee C."/>
            <person name="Carrano C.J."/>
            <person name="Charrier B."/>
            <person name="Cho G.Y."/>
            <person name="Coelho S.M."/>
            <person name="Collen J."/>
            <person name="Corre E."/>
            <person name="Da Silva C."/>
            <person name="Delage L."/>
            <person name="Delaroque N."/>
            <person name="Dittami S.M."/>
            <person name="Doulbeau S."/>
            <person name="Elias M."/>
            <person name="Farnham G."/>
            <person name="Gachon C.M."/>
            <person name="Gschloessl B."/>
            <person name="Heesch S."/>
            <person name="Jabbari K."/>
            <person name="Jubin C."/>
            <person name="Kawai H."/>
            <person name="Kimura K."/>
            <person name="Kloareg B."/>
            <person name="Kupper F.C."/>
            <person name="Lang D."/>
            <person name="Le Bail A."/>
            <person name="Leblanc C."/>
            <person name="Lerouge P."/>
            <person name="Lohr M."/>
            <person name="Lopez P.J."/>
            <person name="Martens C."/>
            <person name="Maumus F."/>
            <person name="Michel G."/>
            <person name="Miranda-Saavedra D."/>
            <person name="Morales J."/>
            <person name="Moreau H."/>
            <person name="Motomura T."/>
            <person name="Nagasato C."/>
            <person name="Napoli C.A."/>
            <person name="Nelson D.R."/>
            <person name="Nyvall-Collen P."/>
            <person name="Peters A.F."/>
            <person name="Pommier C."/>
            <person name="Potin P."/>
            <person name="Poulain J."/>
            <person name="Quesneville H."/>
            <person name="Read B."/>
            <person name="Rensing S.A."/>
            <person name="Ritter A."/>
            <person name="Rousvoal S."/>
            <person name="Samanta M."/>
            <person name="Samson G."/>
            <person name="Schroeder D.C."/>
            <person name="Segurens B."/>
            <person name="Strittmatter M."/>
            <person name="Tonon T."/>
            <person name="Tregear J.W."/>
            <person name="Valentin K."/>
            <person name="von Dassow P."/>
            <person name="Yamagishi T."/>
            <person name="Van de Peer Y."/>
            <person name="Wincker P."/>
        </authorList>
    </citation>
    <scope>NUCLEOTIDE SEQUENCE [LARGE SCALE GENOMIC DNA]</scope>
    <source>
        <strain evidence="4">Ec32 / CCAP1310/4</strain>
    </source>
</reference>
<protein>
    <recommendedName>
        <fullName evidence="5">Plastid lipid-associated protein/fibrillin conserved domain-containing protein</fullName>
    </recommendedName>
</protein>
<feature type="signal peptide" evidence="2">
    <location>
        <begin position="1"/>
        <end position="21"/>
    </location>
</feature>
<feature type="compositionally biased region" description="Basic and acidic residues" evidence="1">
    <location>
        <begin position="63"/>
        <end position="73"/>
    </location>
</feature>
<evidence type="ECO:0000313" key="4">
    <source>
        <dbReference type="Proteomes" id="UP000002630"/>
    </source>
</evidence>
<feature type="region of interest" description="Disordered" evidence="1">
    <location>
        <begin position="22"/>
        <end position="250"/>
    </location>
</feature>
<feature type="compositionally biased region" description="Gly residues" evidence="1">
    <location>
        <begin position="434"/>
        <end position="443"/>
    </location>
</feature>
<sequence length="493" mass="51982">MRGVLFIAILAFYADVDGASAAAGTGSTGLRASSRQRGGDRGGSTAVDRALTARKIAERRKRRDDAVPPDHGRSTGGVDSPTVVIGAVLGERRDGTEGQPYGAEGGQWESDEEEEENEEEYDDDDDDDDWGDEDDDGGGGGGAIDSLDDDEFDDLEEHGGAGAYDSRGRRDSGRYSSDSRRRPAPGRGPQGPKAGALAGGGARSSSNRRAYYDDGFGGGSGGGGGGSRSRRGAGASSPSSMQKTKATGGVMKSVGKATGKSMKAMVHALQPKSVGLGEILDTWKIEQVVGKPPGRVTKCAATVEFRRDGTVATSFDGRETVSDFTFRAHAWPRACTIEFEAKAFQGPWDEEPVWKVYKGSFSRKLLDPKIIMLEGTIYDVTGKMMWKRRVKSGKFTARRRPSRVTRGGGDRADPGRKKSARRAYEEEEQEEGWGVSGDGGARAGSGRRSSGSGGGGGGGGSGGKRRKSGTRARSSSSSGSGKKSRSRSNRDEF</sequence>
<proteinExistence type="predicted"/>
<dbReference type="EMBL" id="FN649727">
    <property type="protein sequence ID" value="CBJ31970.1"/>
    <property type="molecule type" value="Genomic_DNA"/>
</dbReference>
<feature type="chain" id="PRO_5003095979" description="Plastid lipid-associated protein/fibrillin conserved domain-containing protein" evidence="2">
    <location>
        <begin position="22"/>
        <end position="493"/>
    </location>
</feature>
<evidence type="ECO:0000256" key="1">
    <source>
        <dbReference type="SAM" id="MobiDB-lite"/>
    </source>
</evidence>
<keyword evidence="2" id="KW-0732">Signal</keyword>
<dbReference type="OrthoDB" id="53637at2759"/>
<dbReference type="Proteomes" id="UP000002630">
    <property type="component" value="Linkage Group LG02"/>
</dbReference>
<feature type="region of interest" description="Disordered" evidence="1">
    <location>
        <begin position="391"/>
        <end position="493"/>
    </location>
</feature>
<feature type="compositionally biased region" description="Acidic residues" evidence="1">
    <location>
        <begin position="146"/>
        <end position="156"/>
    </location>
</feature>
<gene>
    <name evidence="3" type="ORF">Esi_0297_0037</name>
</gene>
<feature type="compositionally biased region" description="Basic and acidic residues" evidence="1">
    <location>
        <begin position="166"/>
        <end position="181"/>
    </location>
</feature>
<feature type="compositionally biased region" description="Basic residues" evidence="1">
    <location>
        <begin position="391"/>
        <end position="403"/>
    </location>
</feature>
<dbReference type="InParanoid" id="D7FVP9"/>
<feature type="compositionally biased region" description="Gly residues" evidence="1">
    <location>
        <begin position="215"/>
        <end position="227"/>
    </location>
</feature>
<accession>D7FVP9</accession>
<feature type="compositionally biased region" description="Acidic residues" evidence="1">
    <location>
        <begin position="109"/>
        <end position="137"/>
    </location>
</feature>
<keyword evidence="4" id="KW-1185">Reference proteome</keyword>
<dbReference type="eggNOG" id="ENOG502SW46">
    <property type="taxonomic scope" value="Eukaryota"/>
</dbReference>
<evidence type="ECO:0008006" key="5">
    <source>
        <dbReference type="Google" id="ProtNLM"/>
    </source>
</evidence>
<evidence type="ECO:0000313" key="3">
    <source>
        <dbReference type="EMBL" id="CBJ31970.1"/>
    </source>
</evidence>
<organism evidence="3 4">
    <name type="scientific">Ectocarpus siliculosus</name>
    <name type="common">Brown alga</name>
    <name type="synonym">Conferva siliculosa</name>
    <dbReference type="NCBI Taxonomy" id="2880"/>
    <lineage>
        <taxon>Eukaryota</taxon>
        <taxon>Sar</taxon>
        <taxon>Stramenopiles</taxon>
        <taxon>Ochrophyta</taxon>
        <taxon>PX clade</taxon>
        <taxon>Phaeophyceae</taxon>
        <taxon>Ectocarpales</taxon>
        <taxon>Ectocarpaceae</taxon>
        <taxon>Ectocarpus</taxon>
    </lineage>
</organism>
<dbReference type="OMA" id="RYWRERP"/>
<dbReference type="EMBL" id="FN648483">
    <property type="protein sequence ID" value="CBJ31970.1"/>
    <property type="molecule type" value="Genomic_DNA"/>
</dbReference>
<feature type="compositionally biased region" description="Gly residues" evidence="1">
    <location>
        <begin position="451"/>
        <end position="462"/>
    </location>
</feature>
<dbReference type="AlphaFoldDB" id="D7FVP9"/>
<evidence type="ECO:0000256" key="2">
    <source>
        <dbReference type="SAM" id="SignalP"/>
    </source>
</evidence>
<feature type="compositionally biased region" description="Low complexity" evidence="1">
    <location>
        <begin position="471"/>
        <end position="481"/>
    </location>
</feature>
<name>D7FVP9_ECTSI</name>
<feature type="compositionally biased region" description="Low complexity" evidence="1">
    <location>
        <begin position="22"/>
        <end position="36"/>
    </location>
</feature>